<dbReference type="RefSeq" id="WP_065688971.1">
    <property type="nucleotide sequence ID" value="NZ_LXKT01000028.1"/>
</dbReference>
<feature type="region of interest" description="Disordered" evidence="1">
    <location>
        <begin position="59"/>
        <end position="79"/>
    </location>
</feature>
<dbReference type="Proteomes" id="UP000093451">
    <property type="component" value="Unassembled WGS sequence"/>
</dbReference>
<gene>
    <name evidence="2" type="ORF">A6U91_20760</name>
</gene>
<evidence type="ECO:0000313" key="3">
    <source>
        <dbReference type="Proteomes" id="UP000093451"/>
    </source>
</evidence>
<sequence length="147" mass="15458">MSAIDRIGSTASLYIRPRPQDVSQAVPNPTPERSASLIGGGAAPSLSSNLANALWSLRGQEGGIEETPLEGGGTGSDEDELSRWANMSLGEKIRAQYLEARGLSEGDLAAMPPDERKAIEDEIQKAIRVAMEAPKDDDASVLAGLQA</sequence>
<comment type="caution">
    <text evidence="2">The sequence shown here is derived from an EMBL/GenBank/DDBJ whole genome shotgun (WGS) entry which is preliminary data.</text>
</comment>
<dbReference type="AlphaFoldDB" id="A0AB36EIH9"/>
<feature type="compositionally biased region" description="Polar residues" evidence="1">
    <location>
        <begin position="21"/>
        <end position="33"/>
    </location>
</feature>
<proteinExistence type="predicted"/>
<protein>
    <submittedName>
        <fullName evidence="2">Uncharacterized protein</fullName>
    </submittedName>
</protein>
<accession>A0AB36EIH9</accession>
<evidence type="ECO:0000256" key="1">
    <source>
        <dbReference type="SAM" id="MobiDB-lite"/>
    </source>
</evidence>
<organism evidence="2 3">
    <name type="scientific">Agrobacterium tumefaciens</name>
    <dbReference type="NCBI Taxonomy" id="358"/>
    <lineage>
        <taxon>Bacteria</taxon>
        <taxon>Pseudomonadati</taxon>
        <taxon>Pseudomonadota</taxon>
        <taxon>Alphaproteobacteria</taxon>
        <taxon>Hyphomicrobiales</taxon>
        <taxon>Rhizobiaceae</taxon>
        <taxon>Rhizobium/Agrobacterium group</taxon>
        <taxon>Agrobacterium</taxon>
        <taxon>Agrobacterium tumefaciens complex</taxon>
    </lineage>
</organism>
<reference evidence="2 3" key="1">
    <citation type="journal article" date="2016" name="PeerJ">
        <title>Gall-ID: tools for genotyping gall-causing phytopathogenic bacteria.</title>
        <authorList>
            <person name="Davis E.W.II."/>
            <person name="Weisberg A.J."/>
            <person name="Tabima J.F."/>
            <person name="Grunwald N.J."/>
            <person name="Chang J.H."/>
        </authorList>
    </citation>
    <scope>NUCLEOTIDE SEQUENCE [LARGE SCALE GENOMIC DNA]</scope>
    <source>
        <strain evidence="2 3">N2/73</strain>
    </source>
</reference>
<evidence type="ECO:0000313" key="2">
    <source>
        <dbReference type="EMBL" id="OCJ33257.1"/>
    </source>
</evidence>
<dbReference type="EMBL" id="LXKT01000028">
    <property type="protein sequence ID" value="OCJ33257.1"/>
    <property type="molecule type" value="Genomic_DNA"/>
</dbReference>
<name>A0AB36EIH9_AGRTU</name>
<feature type="region of interest" description="Disordered" evidence="1">
    <location>
        <begin position="1"/>
        <end position="42"/>
    </location>
</feature>